<dbReference type="SUPFAM" id="SSF63829">
    <property type="entry name" value="Calcium-dependent phosphotriesterase"/>
    <property type="match status" value="1"/>
</dbReference>
<dbReference type="EMBL" id="JAMOIM010000003">
    <property type="protein sequence ID" value="MCW6507799.1"/>
    <property type="molecule type" value="Genomic_DNA"/>
</dbReference>
<feature type="signal peptide" evidence="1">
    <location>
        <begin position="1"/>
        <end position="19"/>
    </location>
</feature>
<dbReference type="RefSeq" id="WP_282584156.1">
    <property type="nucleotide sequence ID" value="NZ_JAMOIM010000003.1"/>
</dbReference>
<reference evidence="3" key="1">
    <citation type="submission" date="2022-05" db="EMBL/GenBank/DDBJ databases">
        <authorList>
            <person name="Pankratov T."/>
        </authorList>
    </citation>
    <scope>NUCLEOTIDE SEQUENCE</scope>
    <source>
        <strain evidence="3">BP6-180914</strain>
    </source>
</reference>
<name>A0AA41YSK0_9HYPH</name>
<protein>
    <submittedName>
        <fullName evidence="3">SMP-30/gluconolactonase/LRE family protein</fullName>
    </submittedName>
</protein>
<dbReference type="AlphaFoldDB" id="A0AA41YSK0"/>
<evidence type="ECO:0000256" key="1">
    <source>
        <dbReference type="SAM" id="SignalP"/>
    </source>
</evidence>
<evidence type="ECO:0000313" key="4">
    <source>
        <dbReference type="Proteomes" id="UP001165667"/>
    </source>
</evidence>
<dbReference type="InterPro" id="IPR051262">
    <property type="entry name" value="SMP-30/CGR1_Lactonase"/>
</dbReference>
<dbReference type="Pfam" id="PF08450">
    <property type="entry name" value="SGL"/>
    <property type="match status" value="1"/>
</dbReference>
<gene>
    <name evidence="3" type="ORF">M8523_07175</name>
</gene>
<dbReference type="InterPro" id="IPR013658">
    <property type="entry name" value="SGL"/>
</dbReference>
<organism evidence="3 4">
    <name type="scientific">Lichenifustis flavocetrariae</name>
    <dbReference type="NCBI Taxonomy" id="2949735"/>
    <lineage>
        <taxon>Bacteria</taxon>
        <taxon>Pseudomonadati</taxon>
        <taxon>Pseudomonadota</taxon>
        <taxon>Alphaproteobacteria</taxon>
        <taxon>Hyphomicrobiales</taxon>
        <taxon>Lichenihabitantaceae</taxon>
        <taxon>Lichenifustis</taxon>
    </lineage>
</organism>
<dbReference type="Gene3D" id="2.120.10.30">
    <property type="entry name" value="TolB, C-terminal domain"/>
    <property type="match status" value="1"/>
</dbReference>
<sequence length="293" mass="30678">MRRILVAVALLVGAASAQATEIKVIDGAAKFPEGPFVENGILYYAQYGAGEIDKWDGQTRSVVWSKAGSGANAVQRFGDGFIIAGYDDGTIVLTDAAGKTRRVIDHDTEGNPLVGPNDIALDGKGGAYVSLSGPWEPGPIVGKIVHVTADGTATVMAKDIHYANGLVLSKDGGTLYVNESEANRVIQFAVAPDGALSDRRLFLRLYELGEPPSAYPDGIKLGPDGNLYIGEYSAGRILIVDPVTKKLVKTIDVPSAGAPNVAFSADGKTMYVTAVDDKSGAPYPGKVYAVTGF</sequence>
<keyword evidence="4" id="KW-1185">Reference proteome</keyword>
<dbReference type="Proteomes" id="UP001165667">
    <property type="component" value="Unassembled WGS sequence"/>
</dbReference>
<evidence type="ECO:0000313" key="3">
    <source>
        <dbReference type="EMBL" id="MCW6507799.1"/>
    </source>
</evidence>
<accession>A0AA41YSK0</accession>
<evidence type="ECO:0000259" key="2">
    <source>
        <dbReference type="Pfam" id="PF08450"/>
    </source>
</evidence>
<proteinExistence type="predicted"/>
<dbReference type="PANTHER" id="PTHR47572">
    <property type="entry name" value="LIPOPROTEIN-RELATED"/>
    <property type="match status" value="1"/>
</dbReference>
<feature type="chain" id="PRO_5041376770" evidence="1">
    <location>
        <begin position="20"/>
        <end position="293"/>
    </location>
</feature>
<feature type="domain" description="SMP-30/Gluconolactonase/LRE-like region" evidence="2">
    <location>
        <begin position="31"/>
        <end position="274"/>
    </location>
</feature>
<keyword evidence="1" id="KW-0732">Signal</keyword>
<dbReference type="InterPro" id="IPR011042">
    <property type="entry name" value="6-blade_b-propeller_TolB-like"/>
</dbReference>
<dbReference type="PANTHER" id="PTHR47572:SF5">
    <property type="entry name" value="BLR2277 PROTEIN"/>
    <property type="match status" value="1"/>
</dbReference>
<comment type="caution">
    <text evidence="3">The sequence shown here is derived from an EMBL/GenBank/DDBJ whole genome shotgun (WGS) entry which is preliminary data.</text>
</comment>